<protein>
    <submittedName>
        <fullName evidence="2">Tocopherol cyclase</fullName>
    </submittedName>
</protein>
<feature type="region of interest" description="Disordered" evidence="1">
    <location>
        <begin position="361"/>
        <end position="387"/>
    </location>
</feature>
<keyword evidence="3" id="KW-1185">Reference proteome</keyword>
<evidence type="ECO:0000256" key="1">
    <source>
        <dbReference type="SAM" id="MobiDB-lite"/>
    </source>
</evidence>
<feature type="compositionally biased region" description="Pro residues" evidence="1">
    <location>
        <begin position="374"/>
        <end position="387"/>
    </location>
</feature>
<name>A0A285VPT3_9MICO</name>
<dbReference type="EMBL" id="OBQK01000006">
    <property type="protein sequence ID" value="SOC56069.1"/>
    <property type="molecule type" value="Genomic_DNA"/>
</dbReference>
<dbReference type="Proteomes" id="UP000219688">
    <property type="component" value="Unassembled WGS sequence"/>
</dbReference>
<accession>A0A285VPT3</accession>
<dbReference type="Pfam" id="PF14249">
    <property type="entry name" value="Tocopherol_cycl"/>
    <property type="match status" value="1"/>
</dbReference>
<evidence type="ECO:0000313" key="3">
    <source>
        <dbReference type="Proteomes" id="UP000219688"/>
    </source>
</evidence>
<evidence type="ECO:0000313" key="2">
    <source>
        <dbReference type="EMBL" id="SOC56069.1"/>
    </source>
</evidence>
<dbReference type="PANTHER" id="PTHR35309:SF4">
    <property type="entry name" value="TOCOPHEROL CYCLASE"/>
    <property type="match status" value="1"/>
</dbReference>
<dbReference type="SUPFAM" id="SSF159245">
    <property type="entry name" value="AttH-like"/>
    <property type="match status" value="1"/>
</dbReference>
<dbReference type="GO" id="GO:0009976">
    <property type="term" value="F:tocopherol cyclase activity"/>
    <property type="evidence" value="ECO:0007669"/>
    <property type="project" value="InterPro"/>
</dbReference>
<dbReference type="InterPro" id="IPR025893">
    <property type="entry name" value="Tocopherol_cyclase"/>
</dbReference>
<proteinExistence type="predicted"/>
<dbReference type="PANTHER" id="PTHR35309">
    <property type="match status" value="1"/>
</dbReference>
<feature type="compositionally biased region" description="Basic and acidic residues" evidence="1">
    <location>
        <begin position="361"/>
        <end position="371"/>
    </location>
</feature>
<dbReference type="AlphaFoldDB" id="A0A285VPT3"/>
<reference evidence="3" key="1">
    <citation type="submission" date="2017-08" db="EMBL/GenBank/DDBJ databases">
        <authorList>
            <person name="Varghese N."/>
            <person name="Submissions S."/>
        </authorList>
    </citation>
    <scope>NUCLEOTIDE SEQUENCE [LARGE SCALE GENOMIC DNA]</scope>
    <source>
        <strain evidence="3">USBA17B2</strain>
    </source>
</reference>
<gene>
    <name evidence="2" type="ORF">SAMN05421879_106188</name>
</gene>
<sequence>MPADVTPVGEGAGDGPRAVWPGGRYRSGVALLARYRGTGADLPWQDPRRSHPGVAMEGYFWRVTDVRAGRTLIVLVGVNRGPDGPWATIGLATSGGLLRTTALPGAEAAPHGLGARGGAVGVGWVVEGTAHRLRVDLGTDARVDLRLEPLHPWPAGRLGGSSVFHAVPRLNQYWHPWLLGGRATGTAVLGRETWTLDGAQVYGEKNWGPEGFPDAWWWGQAHGFAERGACVAFAGGQVHATPLGMPLRTEVTALVVRLPSGRVLRLGDPVVTPVAAQVDDASWRLRGVDRLTGWQVEVDATSPLSDAHVLPVPLPSQGRNIPGALEHLAGTLEVRVARRGREVWRGTSYLAGLEHGGLARAEAELARRGGRPEPGGPPGPQPPPTEL</sequence>
<organism evidence="2 3">
    <name type="scientific">Ornithinimicrobium cerasi</name>
    <dbReference type="NCBI Taxonomy" id="2248773"/>
    <lineage>
        <taxon>Bacteria</taxon>
        <taxon>Bacillati</taxon>
        <taxon>Actinomycetota</taxon>
        <taxon>Actinomycetes</taxon>
        <taxon>Micrococcales</taxon>
        <taxon>Ornithinimicrobiaceae</taxon>
        <taxon>Ornithinimicrobium</taxon>
    </lineage>
</organism>